<evidence type="ECO:0000313" key="2">
    <source>
        <dbReference type="Proteomes" id="UP000037069"/>
    </source>
</evidence>
<dbReference type="OMA" id="VWKLYKV"/>
<comment type="caution">
    <text evidence="1">The sequence shown here is derived from an EMBL/GenBank/DDBJ whole genome shotgun (WGS) entry which is preliminary data.</text>
</comment>
<reference evidence="1 2" key="1">
    <citation type="journal article" date="2015" name="Nat. Commun.">
        <title>Lucilia cuprina genome unlocks parasitic fly biology to underpin future interventions.</title>
        <authorList>
            <person name="Anstead C.A."/>
            <person name="Korhonen P.K."/>
            <person name="Young N.D."/>
            <person name="Hall R.S."/>
            <person name="Jex A.R."/>
            <person name="Murali S.C."/>
            <person name="Hughes D.S."/>
            <person name="Lee S.F."/>
            <person name="Perry T."/>
            <person name="Stroehlein A.J."/>
            <person name="Ansell B.R."/>
            <person name="Breugelmans B."/>
            <person name="Hofmann A."/>
            <person name="Qu J."/>
            <person name="Dugan S."/>
            <person name="Lee S.L."/>
            <person name="Chao H."/>
            <person name="Dinh H."/>
            <person name="Han Y."/>
            <person name="Doddapaneni H.V."/>
            <person name="Worley K.C."/>
            <person name="Muzny D.M."/>
            <person name="Ioannidis P."/>
            <person name="Waterhouse R.M."/>
            <person name="Zdobnov E.M."/>
            <person name="James P.J."/>
            <person name="Bagnall N.H."/>
            <person name="Kotze A.C."/>
            <person name="Gibbs R.A."/>
            <person name="Richards S."/>
            <person name="Batterham P."/>
            <person name="Gasser R.B."/>
        </authorList>
    </citation>
    <scope>NUCLEOTIDE SEQUENCE [LARGE SCALE GENOMIC DNA]</scope>
    <source>
        <strain evidence="1 2">LS</strain>
        <tissue evidence="1">Full body</tissue>
    </source>
</reference>
<name>A0A0L0C637_LUCCU</name>
<dbReference type="Pfam" id="PF06477">
    <property type="entry name" value="DUF1091"/>
    <property type="match status" value="2"/>
</dbReference>
<accession>A0A0L0C637</accession>
<dbReference type="OrthoDB" id="7789165at2759"/>
<proteinExistence type="predicted"/>
<sequence>MYAKLHKIPISNISVHIQLLKKSNGYHPFLFNISVNFCYVMRKLQKNPLVNIAFKILAKDSNINHTCPYDHDIIIRRLVIGDEIFKILPNVLPQVFLNLSLLSQAHFKFTNFKCIELDKSFLTIPICKLKLIQRGVVAMELHFKLHKIPVNNVTIHVQLFKKAPDYRPFLYNISANLCQVLRNSQNFPLMNIFIKLLAKHSNINHTCPYNEDIFIKHLIIKDEMLNLLPMPQGEYLVTAKVGTYNEWKASVKVYFIYYYLFNCLLIYLNKTKKI</sequence>
<dbReference type="EMBL" id="JRES01000850">
    <property type="protein sequence ID" value="KNC27750.1"/>
    <property type="molecule type" value="Genomic_DNA"/>
</dbReference>
<dbReference type="Proteomes" id="UP000037069">
    <property type="component" value="Unassembled WGS sequence"/>
</dbReference>
<dbReference type="PANTHER" id="PTHR20898">
    <property type="entry name" value="DAEDALUS ON 3-RELATED-RELATED"/>
    <property type="match status" value="1"/>
</dbReference>
<protein>
    <submittedName>
        <fullName evidence="1">Uncharacterized protein</fullName>
    </submittedName>
</protein>
<organism evidence="1 2">
    <name type="scientific">Lucilia cuprina</name>
    <name type="common">Green bottle fly</name>
    <name type="synonym">Australian sheep blowfly</name>
    <dbReference type="NCBI Taxonomy" id="7375"/>
    <lineage>
        <taxon>Eukaryota</taxon>
        <taxon>Metazoa</taxon>
        <taxon>Ecdysozoa</taxon>
        <taxon>Arthropoda</taxon>
        <taxon>Hexapoda</taxon>
        <taxon>Insecta</taxon>
        <taxon>Pterygota</taxon>
        <taxon>Neoptera</taxon>
        <taxon>Endopterygota</taxon>
        <taxon>Diptera</taxon>
        <taxon>Brachycera</taxon>
        <taxon>Muscomorpha</taxon>
        <taxon>Oestroidea</taxon>
        <taxon>Calliphoridae</taxon>
        <taxon>Luciliinae</taxon>
        <taxon>Lucilia</taxon>
    </lineage>
</organism>
<dbReference type="InterPro" id="IPR010512">
    <property type="entry name" value="DUF1091"/>
</dbReference>
<keyword evidence="2" id="KW-1185">Reference proteome</keyword>
<dbReference type="SMART" id="SM00697">
    <property type="entry name" value="DM8"/>
    <property type="match status" value="2"/>
</dbReference>
<dbReference type="PANTHER" id="PTHR20898:SF0">
    <property type="entry name" value="DAEDALUS ON 3-RELATED"/>
    <property type="match status" value="1"/>
</dbReference>
<gene>
    <name evidence="1" type="ORF">FF38_03128</name>
</gene>
<evidence type="ECO:0000313" key="1">
    <source>
        <dbReference type="EMBL" id="KNC27750.1"/>
    </source>
</evidence>
<dbReference type="AlphaFoldDB" id="A0A0L0C637"/>